<evidence type="ECO:0000313" key="2">
    <source>
        <dbReference type="EMBL" id="CAF1529324.1"/>
    </source>
</evidence>
<feature type="compositionally biased region" description="Acidic residues" evidence="1">
    <location>
        <begin position="434"/>
        <end position="446"/>
    </location>
</feature>
<dbReference type="OrthoDB" id="10054700at2759"/>
<feature type="compositionally biased region" description="Polar residues" evidence="1">
    <location>
        <begin position="551"/>
        <end position="562"/>
    </location>
</feature>
<protein>
    <submittedName>
        <fullName evidence="2">Uncharacterized protein</fullName>
    </submittedName>
</protein>
<feature type="compositionally biased region" description="Polar residues" evidence="1">
    <location>
        <begin position="499"/>
        <end position="512"/>
    </location>
</feature>
<reference evidence="2" key="1">
    <citation type="submission" date="2021-02" db="EMBL/GenBank/DDBJ databases">
        <authorList>
            <person name="Nowell W R."/>
        </authorList>
    </citation>
    <scope>NUCLEOTIDE SEQUENCE</scope>
</reference>
<dbReference type="Proteomes" id="UP000663852">
    <property type="component" value="Unassembled WGS sequence"/>
</dbReference>
<feature type="region of interest" description="Disordered" evidence="1">
    <location>
        <begin position="425"/>
        <end position="447"/>
    </location>
</feature>
<feature type="region of interest" description="Disordered" evidence="1">
    <location>
        <begin position="484"/>
        <end position="562"/>
    </location>
</feature>
<proteinExistence type="predicted"/>
<name>A0A815VK41_ADIRI</name>
<feature type="region of interest" description="Disordered" evidence="1">
    <location>
        <begin position="292"/>
        <end position="324"/>
    </location>
</feature>
<feature type="compositionally biased region" description="Basic and acidic residues" evidence="1">
    <location>
        <begin position="292"/>
        <end position="310"/>
    </location>
</feature>
<sequence length="562" mass="62428">MSSKGIPTHKIRSIMQKAGSYRMNVAEIFEANICHIIDNICSSSQMPREYLITMLLPAIGHCVDGSQIYSNTGTATNISFFTTIIGYPSVNKSSATEAILKALIIIEKYIGLKSEESRINCSATVESLLTELKNTSPRLIQIWDEASTLFQSFGLYKQGGAAYDRSIMCTLYNSSSVVKRQTKSGNIVVENPVLNIAAAAHPGDIFSSVSTDTDEDGLMARFLFSAPEPYIPLSREITNLNIDEPNLAHLLYIIHCFNTMDQTDFRRTTDVDDNRPVNETLDEMKERLQKKIEEQEEHEKNQEILAESRRSKASKLATNKSDGNEQRYPEKVILLAKGSKIPWTNIITNHGGFKSQSLRTAVQKLESEGLGKLSKEKLNGAHKATTYFTKIRVDPNWDSKTVANFSNDLAKYNVSLQKYQLSFGSQESAANTETESDADTDLDENSMDLSPAVDDIVISPPPRTLPPRFPVTTATASGYINMGFLTPPPPPRSGKAAQISRTQASSTDTTPENVAPQPYPQSILLQNKKKNRIEPIELPKSPFKSPLKNIPLQSQEYPYKNT</sequence>
<comment type="caution">
    <text evidence="2">The sequence shown here is derived from an EMBL/GenBank/DDBJ whole genome shotgun (WGS) entry which is preliminary data.</text>
</comment>
<dbReference type="Pfam" id="PF13148">
    <property type="entry name" value="DUF3987"/>
    <property type="match status" value="1"/>
</dbReference>
<accession>A0A815VK41</accession>
<dbReference type="EMBL" id="CAJNOJ010000859">
    <property type="protein sequence ID" value="CAF1529324.1"/>
    <property type="molecule type" value="Genomic_DNA"/>
</dbReference>
<organism evidence="2 3">
    <name type="scientific">Adineta ricciae</name>
    <name type="common">Rotifer</name>
    <dbReference type="NCBI Taxonomy" id="249248"/>
    <lineage>
        <taxon>Eukaryota</taxon>
        <taxon>Metazoa</taxon>
        <taxon>Spiralia</taxon>
        <taxon>Gnathifera</taxon>
        <taxon>Rotifera</taxon>
        <taxon>Eurotatoria</taxon>
        <taxon>Bdelloidea</taxon>
        <taxon>Adinetida</taxon>
        <taxon>Adinetidae</taxon>
        <taxon>Adineta</taxon>
    </lineage>
</organism>
<evidence type="ECO:0000256" key="1">
    <source>
        <dbReference type="SAM" id="MobiDB-lite"/>
    </source>
</evidence>
<dbReference type="AlphaFoldDB" id="A0A815VK41"/>
<dbReference type="InterPro" id="IPR025048">
    <property type="entry name" value="DUF3987"/>
</dbReference>
<gene>
    <name evidence="2" type="ORF">EDS130_LOCUS44443</name>
</gene>
<evidence type="ECO:0000313" key="3">
    <source>
        <dbReference type="Proteomes" id="UP000663852"/>
    </source>
</evidence>